<keyword evidence="2" id="KW-1185">Reference proteome</keyword>
<name>A0A6G0TXV7_APHGL</name>
<proteinExistence type="predicted"/>
<dbReference type="AlphaFoldDB" id="A0A6G0TXV7"/>
<evidence type="ECO:0000313" key="2">
    <source>
        <dbReference type="Proteomes" id="UP000475862"/>
    </source>
</evidence>
<evidence type="ECO:0000313" key="1">
    <source>
        <dbReference type="EMBL" id="KAE9541129.1"/>
    </source>
</evidence>
<organism evidence="1 2">
    <name type="scientific">Aphis glycines</name>
    <name type="common">Soybean aphid</name>
    <dbReference type="NCBI Taxonomy" id="307491"/>
    <lineage>
        <taxon>Eukaryota</taxon>
        <taxon>Metazoa</taxon>
        <taxon>Ecdysozoa</taxon>
        <taxon>Arthropoda</taxon>
        <taxon>Hexapoda</taxon>
        <taxon>Insecta</taxon>
        <taxon>Pterygota</taxon>
        <taxon>Neoptera</taxon>
        <taxon>Paraneoptera</taxon>
        <taxon>Hemiptera</taxon>
        <taxon>Sternorrhyncha</taxon>
        <taxon>Aphidomorpha</taxon>
        <taxon>Aphidoidea</taxon>
        <taxon>Aphididae</taxon>
        <taxon>Aphidini</taxon>
        <taxon>Aphis</taxon>
        <taxon>Aphis</taxon>
    </lineage>
</organism>
<sequence length="326" mass="38748">MNNNCFNLVLKRTDKNTTVLFSSFFNIKLVIKSSLGSLNFWDVKLLVASSFRALSVKVFSNEKYLFLMASLEKWTKLLVRLLIFWEALVFGMVQFDKLPFFILEVNFHVVKDNKTLIYRFKSNHIRLKKNQNTLYPFLNIYTIDSQNIKSQIHKKKIEINNCRNPLNRHFDLFEVLTKDGLSAVTRYIRIYDFLNNNKYLKSFEDKSLSLSDFIKIQNSDAHKIVFYNDTNALFIVILKKIYGKPNVEFLTLDIRHNMRVDTALLYIRRWGEPRTRLFEAKLMENLVLNFLTLDINTNNFMNFELQNNLQIFMILTNFCQNLNFKC</sequence>
<comment type="caution">
    <text evidence="1">The sequence shown here is derived from an EMBL/GenBank/DDBJ whole genome shotgun (WGS) entry which is preliminary data.</text>
</comment>
<dbReference type="EMBL" id="VYZN01000013">
    <property type="protein sequence ID" value="KAE9541129.1"/>
    <property type="molecule type" value="Genomic_DNA"/>
</dbReference>
<reference evidence="1 2" key="1">
    <citation type="submission" date="2019-08" db="EMBL/GenBank/DDBJ databases">
        <title>The genome of the soybean aphid Biotype 1, its phylome, world population structure and adaptation to the North American continent.</title>
        <authorList>
            <person name="Giordano R."/>
            <person name="Donthu R.K."/>
            <person name="Hernandez A.G."/>
            <person name="Wright C.L."/>
            <person name="Zimin A.V."/>
        </authorList>
    </citation>
    <scope>NUCLEOTIDE SEQUENCE [LARGE SCALE GENOMIC DNA]</scope>
    <source>
        <tissue evidence="1">Whole aphids</tissue>
    </source>
</reference>
<gene>
    <name evidence="1" type="ORF">AGLY_004374</name>
</gene>
<dbReference type="Proteomes" id="UP000475862">
    <property type="component" value="Unassembled WGS sequence"/>
</dbReference>
<protein>
    <submittedName>
        <fullName evidence="1">Uncharacterized protein</fullName>
    </submittedName>
</protein>
<accession>A0A6G0TXV7</accession>